<organism evidence="7 8">
    <name type="scientific">Ferrithrix thermotolerans DSM 19514</name>
    <dbReference type="NCBI Taxonomy" id="1121881"/>
    <lineage>
        <taxon>Bacteria</taxon>
        <taxon>Bacillati</taxon>
        <taxon>Actinomycetota</taxon>
        <taxon>Acidimicrobiia</taxon>
        <taxon>Acidimicrobiales</taxon>
        <taxon>Acidimicrobiaceae</taxon>
        <taxon>Ferrithrix</taxon>
    </lineage>
</organism>
<evidence type="ECO:0000256" key="4">
    <source>
        <dbReference type="ARBA" id="ARBA00022989"/>
    </source>
</evidence>
<dbReference type="RefSeq" id="WP_072791680.1">
    <property type="nucleotide sequence ID" value="NZ_FQUL01000032.1"/>
</dbReference>
<proteinExistence type="predicted"/>
<dbReference type="GO" id="GO:0005886">
    <property type="term" value="C:plasma membrane"/>
    <property type="evidence" value="ECO:0007669"/>
    <property type="project" value="UniProtKB-SubCell"/>
</dbReference>
<dbReference type="PANTHER" id="PTHR40277">
    <property type="entry name" value="BLL5419 PROTEIN"/>
    <property type="match status" value="1"/>
</dbReference>
<evidence type="ECO:0000256" key="6">
    <source>
        <dbReference type="SAM" id="Phobius"/>
    </source>
</evidence>
<reference evidence="8" key="1">
    <citation type="submission" date="2016-11" db="EMBL/GenBank/DDBJ databases">
        <authorList>
            <person name="Varghese N."/>
            <person name="Submissions S."/>
        </authorList>
    </citation>
    <scope>NUCLEOTIDE SEQUENCE [LARGE SCALE GENOMIC DNA]</scope>
    <source>
        <strain evidence="8">DSM 19514</strain>
    </source>
</reference>
<keyword evidence="5 6" id="KW-0472">Membrane</keyword>
<evidence type="ECO:0000313" key="8">
    <source>
        <dbReference type="Proteomes" id="UP000184295"/>
    </source>
</evidence>
<dbReference type="PANTHER" id="PTHR40277:SF1">
    <property type="entry name" value="BLL5419 PROTEIN"/>
    <property type="match status" value="1"/>
</dbReference>
<evidence type="ECO:0008006" key="9">
    <source>
        <dbReference type="Google" id="ProtNLM"/>
    </source>
</evidence>
<feature type="transmembrane region" description="Helical" evidence="6">
    <location>
        <begin position="81"/>
        <end position="104"/>
    </location>
</feature>
<name>A0A1M4X1U6_9ACTN</name>
<evidence type="ECO:0000256" key="3">
    <source>
        <dbReference type="ARBA" id="ARBA00022692"/>
    </source>
</evidence>
<feature type="transmembrane region" description="Helical" evidence="6">
    <location>
        <begin position="283"/>
        <end position="305"/>
    </location>
</feature>
<comment type="subcellular location">
    <subcellularLocation>
        <location evidence="1">Cell membrane</location>
        <topology evidence="1">Multi-pass membrane protein</topology>
    </subcellularLocation>
</comment>
<evidence type="ECO:0000256" key="1">
    <source>
        <dbReference type="ARBA" id="ARBA00004651"/>
    </source>
</evidence>
<feature type="transmembrane region" description="Helical" evidence="6">
    <location>
        <begin position="124"/>
        <end position="141"/>
    </location>
</feature>
<keyword evidence="8" id="KW-1185">Reference proteome</keyword>
<feature type="transmembrane region" description="Helical" evidence="6">
    <location>
        <begin position="41"/>
        <end position="60"/>
    </location>
</feature>
<evidence type="ECO:0000256" key="5">
    <source>
        <dbReference type="ARBA" id="ARBA00023136"/>
    </source>
</evidence>
<dbReference type="Proteomes" id="UP000184295">
    <property type="component" value="Unassembled WGS sequence"/>
</dbReference>
<sequence>MLDKLKSLWPKFRYVLSLLLLAWLFQRVHWTEIVPKKPGMFNLLVLAVIIGVAAVLLSILRWQRVLVALGKPTRLSVLARYYFAAMFVSNFVPSTVGGDLVRVTWLRRRSGLGDAVASVVLERLTGWIVLPFITLGGLLANPQLLRLGSSSRLVVATAMVTLLALVVVVGLATILEPKSLEIRGGIFAVVDATRYGIKRLTTNPKGVIEVLSVSFAYQLTMVISALAVADALGLGLPLTAMLVFVPAVAILQVVPLTIGGLGLREGAFVLFLHPLGVSTSQAVALGLLIYIVNVAVSLIGVPAFAMGADGQSVSVSSE</sequence>
<keyword evidence="4 6" id="KW-1133">Transmembrane helix</keyword>
<evidence type="ECO:0000313" key="7">
    <source>
        <dbReference type="EMBL" id="SHE87464.1"/>
    </source>
</evidence>
<dbReference type="EMBL" id="FQUL01000032">
    <property type="protein sequence ID" value="SHE87464.1"/>
    <property type="molecule type" value="Genomic_DNA"/>
</dbReference>
<dbReference type="STRING" id="1121881.SAMN02745225_01864"/>
<evidence type="ECO:0000256" key="2">
    <source>
        <dbReference type="ARBA" id="ARBA00022475"/>
    </source>
</evidence>
<gene>
    <name evidence="7" type="ORF">SAMN02745225_01864</name>
</gene>
<feature type="transmembrane region" description="Helical" evidence="6">
    <location>
        <begin position="153"/>
        <end position="175"/>
    </location>
</feature>
<feature type="transmembrane region" description="Helical" evidence="6">
    <location>
        <begin position="241"/>
        <end position="263"/>
    </location>
</feature>
<accession>A0A1M4X1U6</accession>
<dbReference type="InterPro" id="IPR022791">
    <property type="entry name" value="L-PG_synthase/AglD"/>
</dbReference>
<keyword evidence="2" id="KW-1003">Cell membrane</keyword>
<dbReference type="Pfam" id="PF03706">
    <property type="entry name" value="LPG_synthase_TM"/>
    <property type="match status" value="1"/>
</dbReference>
<dbReference type="AlphaFoldDB" id="A0A1M4X1U6"/>
<keyword evidence="3 6" id="KW-0812">Transmembrane</keyword>
<feature type="transmembrane region" description="Helical" evidence="6">
    <location>
        <begin position="215"/>
        <end position="234"/>
    </location>
</feature>
<protein>
    <recommendedName>
        <fullName evidence="9">Lysylphosphatidylglycerol synthase TM region</fullName>
    </recommendedName>
</protein>